<accession>A0A928Z3A0</accession>
<dbReference type="AlphaFoldDB" id="A0A928Z3A0"/>
<dbReference type="RefSeq" id="WP_264325265.1">
    <property type="nucleotide sequence ID" value="NZ_JADEXQ010000036.1"/>
</dbReference>
<proteinExistence type="predicted"/>
<keyword evidence="3" id="KW-1185">Reference proteome</keyword>
<comment type="caution">
    <text evidence="2">The sequence shown here is derived from an EMBL/GenBank/DDBJ whole genome shotgun (WGS) entry which is preliminary data.</text>
</comment>
<evidence type="ECO:0000313" key="3">
    <source>
        <dbReference type="Proteomes" id="UP000625316"/>
    </source>
</evidence>
<dbReference type="EMBL" id="JADEXQ010000036">
    <property type="protein sequence ID" value="MBE9030439.1"/>
    <property type="molecule type" value="Genomic_DNA"/>
</dbReference>
<protein>
    <submittedName>
        <fullName evidence="2">Uncharacterized protein</fullName>
    </submittedName>
</protein>
<evidence type="ECO:0000256" key="1">
    <source>
        <dbReference type="SAM" id="SignalP"/>
    </source>
</evidence>
<keyword evidence="1" id="KW-0732">Signal</keyword>
<organism evidence="2 3">
    <name type="scientific">Romeriopsis navalis LEGE 11480</name>
    <dbReference type="NCBI Taxonomy" id="2777977"/>
    <lineage>
        <taxon>Bacteria</taxon>
        <taxon>Bacillati</taxon>
        <taxon>Cyanobacteriota</taxon>
        <taxon>Cyanophyceae</taxon>
        <taxon>Leptolyngbyales</taxon>
        <taxon>Leptolyngbyaceae</taxon>
        <taxon>Romeriopsis</taxon>
        <taxon>Romeriopsis navalis</taxon>
    </lineage>
</organism>
<evidence type="ECO:0000313" key="2">
    <source>
        <dbReference type="EMBL" id="MBE9030439.1"/>
    </source>
</evidence>
<feature type="signal peptide" evidence="1">
    <location>
        <begin position="1"/>
        <end position="20"/>
    </location>
</feature>
<name>A0A928Z3A0_9CYAN</name>
<dbReference type="Proteomes" id="UP000625316">
    <property type="component" value="Unassembled WGS sequence"/>
</dbReference>
<reference evidence="2" key="1">
    <citation type="submission" date="2020-10" db="EMBL/GenBank/DDBJ databases">
        <authorList>
            <person name="Castelo-Branco R."/>
            <person name="Eusebio N."/>
            <person name="Adriana R."/>
            <person name="Vieira A."/>
            <person name="Brugerolle De Fraissinette N."/>
            <person name="Rezende De Castro R."/>
            <person name="Schneider M.P."/>
            <person name="Vasconcelos V."/>
            <person name="Leao P.N."/>
        </authorList>
    </citation>
    <scope>NUCLEOTIDE SEQUENCE</scope>
    <source>
        <strain evidence="2">LEGE 11480</strain>
    </source>
</reference>
<sequence>MKIFNLATALTISLVSIPFAPAIKQAAGIKCECRPGLVIRPSWDPNNKFSSYENSSCAYRVCTGGKHSSGSGKKAPSLSGKEYRALYDQAQKLPAKTKRVQANKILSALYQNCGRNGHPKSKCRCFVRRMRRQYSDFRLIYIAIYDGYYREWGRVAHPYLTNHARGCGIMLTKRII</sequence>
<feature type="chain" id="PRO_5038036396" evidence="1">
    <location>
        <begin position="21"/>
        <end position="176"/>
    </location>
</feature>
<gene>
    <name evidence="2" type="ORF">IQ266_11920</name>
</gene>